<dbReference type="Proteomes" id="UP000006727">
    <property type="component" value="Chromosome 14"/>
</dbReference>
<gene>
    <name evidence="3" type="primary">LOC112291904</name>
</gene>
<dbReference type="RefSeq" id="XP_024395650.1">
    <property type="nucleotide sequence ID" value="XM_024539882.2"/>
</dbReference>
<dbReference type="EnsemblPlants" id="Pp3c14_10900V3.3">
    <property type="protein sequence ID" value="Pp3c14_10900V3.3"/>
    <property type="gene ID" value="Pp3c14_10900"/>
</dbReference>
<evidence type="ECO:0000259" key="2">
    <source>
        <dbReference type="Pfam" id="PF24472"/>
    </source>
</evidence>
<feature type="domain" description="DM8" evidence="2">
    <location>
        <begin position="8"/>
        <end position="112"/>
    </location>
</feature>
<name>A0A7I4AL02_PHYPA</name>
<evidence type="ECO:0000256" key="1">
    <source>
        <dbReference type="SAM" id="MobiDB-lite"/>
    </source>
</evidence>
<dbReference type="Pfam" id="PF24472">
    <property type="entry name" value="ARM_KDM8_N"/>
    <property type="match status" value="1"/>
</dbReference>
<dbReference type="AlphaFoldDB" id="A0A7I4AL02"/>
<reference evidence="3 4" key="1">
    <citation type="journal article" date="2008" name="Science">
        <title>The Physcomitrella genome reveals evolutionary insights into the conquest of land by plants.</title>
        <authorList>
            <person name="Rensing S."/>
            <person name="Lang D."/>
            <person name="Zimmer A."/>
            <person name="Terry A."/>
            <person name="Salamov A."/>
            <person name="Shapiro H."/>
            <person name="Nishiyama T."/>
            <person name="Perroud P.-F."/>
            <person name="Lindquist E."/>
            <person name="Kamisugi Y."/>
            <person name="Tanahashi T."/>
            <person name="Sakakibara K."/>
            <person name="Fujita T."/>
            <person name="Oishi K."/>
            <person name="Shin-I T."/>
            <person name="Kuroki Y."/>
            <person name="Toyoda A."/>
            <person name="Suzuki Y."/>
            <person name="Hashimoto A."/>
            <person name="Yamaguchi K."/>
            <person name="Sugano A."/>
            <person name="Kohara Y."/>
            <person name="Fujiyama A."/>
            <person name="Anterola A."/>
            <person name="Aoki S."/>
            <person name="Ashton N."/>
            <person name="Barbazuk W.B."/>
            <person name="Barker E."/>
            <person name="Bennetzen J."/>
            <person name="Bezanilla M."/>
            <person name="Blankenship R."/>
            <person name="Cho S.H."/>
            <person name="Dutcher S."/>
            <person name="Estelle M."/>
            <person name="Fawcett J.A."/>
            <person name="Gundlach H."/>
            <person name="Hanada K."/>
            <person name="Heyl A."/>
            <person name="Hicks K.A."/>
            <person name="Hugh J."/>
            <person name="Lohr M."/>
            <person name="Mayer K."/>
            <person name="Melkozernov A."/>
            <person name="Murata T."/>
            <person name="Nelson D."/>
            <person name="Pils B."/>
            <person name="Prigge M."/>
            <person name="Reiss B."/>
            <person name="Renner T."/>
            <person name="Rombauts S."/>
            <person name="Rushton P."/>
            <person name="Sanderfoot A."/>
            <person name="Schween G."/>
            <person name="Shiu S.-H."/>
            <person name="Stueber K."/>
            <person name="Theodoulou F.L."/>
            <person name="Tu H."/>
            <person name="Van de Peer Y."/>
            <person name="Verrier P.J."/>
            <person name="Waters E."/>
            <person name="Wood A."/>
            <person name="Yang L."/>
            <person name="Cove D."/>
            <person name="Cuming A."/>
            <person name="Hasebe M."/>
            <person name="Lucas S."/>
            <person name="Mishler D.B."/>
            <person name="Reski R."/>
            <person name="Grigoriev I."/>
            <person name="Quatrano R.S."/>
            <person name="Boore J.L."/>
        </authorList>
    </citation>
    <scope>NUCLEOTIDE SEQUENCE [LARGE SCALE GENOMIC DNA]</scope>
    <source>
        <strain evidence="3 4">cv. Gransden 2004</strain>
    </source>
</reference>
<evidence type="ECO:0000313" key="3">
    <source>
        <dbReference type="EnsemblPlants" id="Pp3c14_10900V3.3"/>
    </source>
</evidence>
<dbReference type="Gramene" id="Pp3c14_10900V3.3">
    <property type="protein sequence ID" value="Pp3c14_10900V3.3"/>
    <property type="gene ID" value="Pp3c14_10900"/>
</dbReference>
<dbReference type="EMBL" id="ABEU02000014">
    <property type="status" value="NOT_ANNOTATED_CDS"/>
    <property type="molecule type" value="Genomic_DNA"/>
</dbReference>
<reference evidence="3 4" key="2">
    <citation type="journal article" date="2018" name="Plant J.">
        <title>The Physcomitrella patens chromosome-scale assembly reveals moss genome structure and evolution.</title>
        <authorList>
            <person name="Lang D."/>
            <person name="Ullrich K.K."/>
            <person name="Murat F."/>
            <person name="Fuchs J."/>
            <person name="Jenkins J."/>
            <person name="Haas F.B."/>
            <person name="Piednoel M."/>
            <person name="Gundlach H."/>
            <person name="Van Bel M."/>
            <person name="Meyberg R."/>
            <person name="Vives C."/>
            <person name="Morata J."/>
            <person name="Symeonidi A."/>
            <person name="Hiss M."/>
            <person name="Muchero W."/>
            <person name="Kamisugi Y."/>
            <person name="Saleh O."/>
            <person name="Blanc G."/>
            <person name="Decker E.L."/>
            <person name="van Gessel N."/>
            <person name="Grimwood J."/>
            <person name="Hayes R.D."/>
            <person name="Graham S.W."/>
            <person name="Gunter L.E."/>
            <person name="McDaniel S.F."/>
            <person name="Hoernstein S.N.W."/>
            <person name="Larsson A."/>
            <person name="Li F.W."/>
            <person name="Perroud P.F."/>
            <person name="Phillips J."/>
            <person name="Ranjan P."/>
            <person name="Rokshar D.S."/>
            <person name="Rothfels C.J."/>
            <person name="Schneider L."/>
            <person name="Shu S."/>
            <person name="Stevenson D.W."/>
            <person name="Thummler F."/>
            <person name="Tillich M."/>
            <person name="Villarreal Aguilar J.C."/>
            <person name="Widiez T."/>
            <person name="Wong G.K."/>
            <person name="Wymore A."/>
            <person name="Zhang Y."/>
            <person name="Zimmer A.D."/>
            <person name="Quatrano R.S."/>
            <person name="Mayer K.F.X."/>
            <person name="Goodstein D."/>
            <person name="Casacuberta J.M."/>
            <person name="Vandepoele K."/>
            <person name="Reski R."/>
            <person name="Cuming A.C."/>
            <person name="Tuskan G.A."/>
            <person name="Maumus F."/>
            <person name="Salse J."/>
            <person name="Schmutz J."/>
            <person name="Rensing S.A."/>
        </authorList>
    </citation>
    <scope>NUCLEOTIDE SEQUENCE [LARGE SCALE GENOMIC DNA]</scope>
    <source>
        <strain evidence="3 4">cv. Gransden 2004</strain>
    </source>
</reference>
<reference evidence="3" key="3">
    <citation type="submission" date="2020-12" db="UniProtKB">
        <authorList>
            <consortium name="EnsemblPlants"/>
        </authorList>
    </citation>
    <scope>IDENTIFICATION</scope>
</reference>
<dbReference type="GeneID" id="112291904"/>
<evidence type="ECO:0000313" key="4">
    <source>
        <dbReference type="Proteomes" id="UP000006727"/>
    </source>
</evidence>
<sequence length="158" mass="17230">MSPVAESQVRNEGGVVFAGLAEKAWFGADEDAAEAAYELAWEVLHAGPWKDVPVVWRDAFSLSCLSLASCHHRANRAVEALQVLDHGVIMGGPLFRADIDSSLHSIIAATGTTEGSETSTGLHQESHPQGVSPNVHDIHLSRFKEAKTRREVDKRLYF</sequence>
<organism evidence="3 4">
    <name type="scientific">Physcomitrium patens</name>
    <name type="common">Spreading-leaved earth moss</name>
    <name type="synonym">Physcomitrella patens</name>
    <dbReference type="NCBI Taxonomy" id="3218"/>
    <lineage>
        <taxon>Eukaryota</taxon>
        <taxon>Viridiplantae</taxon>
        <taxon>Streptophyta</taxon>
        <taxon>Embryophyta</taxon>
        <taxon>Bryophyta</taxon>
        <taxon>Bryophytina</taxon>
        <taxon>Bryopsida</taxon>
        <taxon>Funariidae</taxon>
        <taxon>Funariales</taxon>
        <taxon>Funariaceae</taxon>
        <taxon>Physcomitrium</taxon>
    </lineage>
</organism>
<accession>A0A7I4AL02</accession>
<dbReference type="InterPro" id="IPR056520">
    <property type="entry name" value="ARM_KDM8_N"/>
</dbReference>
<proteinExistence type="predicted"/>
<keyword evidence="4" id="KW-1185">Reference proteome</keyword>
<feature type="region of interest" description="Disordered" evidence="1">
    <location>
        <begin position="114"/>
        <end position="134"/>
    </location>
</feature>
<protein>
    <recommendedName>
        <fullName evidence="2">DM8 domain-containing protein</fullName>
    </recommendedName>
</protein>